<evidence type="ECO:0000256" key="4">
    <source>
        <dbReference type="RuleBase" id="RU000509"/>
    </source>
</evidence>
<evidence type="ECO:0000256" key="3">
    <source>
        <dbReference type="ARBA" id="ARBA00023326"/>
    </source>
</evidence>
<dbReference type="EMBL" id="GBRH01227147">
    <property type="protein sequence ID" value="JAD70748.1"/>
    <property type="molecule type" value="Transcribed_RNA"/>
</dbReference>
<protein>
    <recommendedName>
        <fullName evidence="4">Beta-amylase</fullName>
        <ecNumber evidence="4">3.2.1.2</ecNumber>
    </recommendedName>
</protein>
<dbReference type="EC" id="3.2.1.2" evidence="4"/>
<keyword evidence="3 4" id="KW-0624">Polysaccharide degradation</keyword>
<evidence type="ECO:0000256" key="2">
    <source>
        <dbReference type="ARBA" id="ARBA00023277"/>
    </source>
</evidence>
<dbReference type="InterPro" id="IPR001554">
    <property type="entry name" value="Glyco_hydro_14"/>
</dbReference>
<dbReference type="SUPFAM" id="SSF51445">
    <property type="entry name" value="(Trans)glycosidases"/>
    <property type="match status" value="2"/>
</dbReference>
<dbReference type="PRINTS" id="PR00750">
    <property type="entry name" value="BETAAMYLASE"/>
</dbReference>
<dbReference type="PANTHER" id="PTHR31352">
    <property type="entry name" value="BETA-AMYLASE 1, CHLOROPLASTIC"/>
    <property type="match status" value="1"/>
</dbReference>
<dbReference type="InterPro" id="IPR017853">
    <property type="entry name" value="GH"/>
</dbReference>
<evidence type="ECO:0000256" key="1">
    <source>
        <dbReference type="ARBA" id="ARBA00005652"/>
    </source>
</evidence>
<reference evidence="5" key="1">
    <citation type="submission" date="2014-09" db="EMBL/GenBank/DDBJ databases">
        <authorList>
            <person name="Magalhaes I.L.F."/>
            <person name="Oliveira U."/>
            <person name="Santos F.R."/>
            <person name="Vidigal T.H.D.A."/>
            <person name="Brescovit A.D."/>
            <person name="Santos A.J."/>
        </authorList>
    </citation>
    <scope>NUCLEOTIDE SEQUENCE</scope>
    <source>
        <tissue evidence="5">Shoot tissue taken approximately 20 cm above the soil surface</tissue>
    </source>
</reference>
<name>A0A0A9C8G1_ARUDO</name>
<dbReference type="Gene3D" id="3.20.20.80">
    <property type="entry name" value="Glycosidases"/>
    <property type="match status" value="2"/>
</dbReference>
<dbReference type="AlphaFoldDB" id="A0A0A9C8G1"/>
<proteinExistence type="inferred from homology"/>
<keyword evidence="4" id="KW-0326">Glycosidase</keyword>
<accession>A0A0A9C8G1</accession>
<evidence type="ECO:0000313" key="5">
    <source>
        <dbReference type="EMBL" id="JAD70748.1"/>
    </source>
</evidence>
<dbReference type="PANTHER" id="PTHR31352:SF60">
    <property type="entry name" value="BETA-AMYLASE"/>
    <property type="match status" value="1"/>
</dbReference>
<keyword evidence="2 4" id="KW-0119">Carbohydrate metabolism</keyword>
<comment type="similarity">
    <text evidence="1 4">Belongs to the glycosyl hydrolase 14 family.</text>
</comment>
<dbReference type="GO" id="GO:0016161">
    <property type="term" value="F:beta-amylase activity"/>
    <property type="evidence" value="ECO:0007669"/>
    <property type="project" value="UniProtKB-EC"/>
</dbReference>
<dbReference type="Pfam" id="PF01373">
    <property type="entry name" value="Glyco_hydro_14"/>
    <property type="match status" value="1"/>
</dbReference>
<dbReference type="GO" id="GO:0000272">
    <property type="term" value="P:polysaccharide catabolic process"/>
    <property type="evidence" value="ECO:0007669"/>
    <property type="project" value="UniProtKB-KW"/>
</dbReference>
<keyword evidence="4" id="KW-0378">Hydrolase</keyword>
<sequence>MRYPSYPQSQGWVYPGIGEFICYDKYLEADFKAAAEAGHPEWELPDDAEEYNDTPEKTEFFADNGTYQTEKGKFFLTWYSNKLIKHGDKILDEANKVFLGCRVQLAIKISGIHWWYRVPNHAAELTAGYYNLDDRDGYRTIAHMLTRHHASTNFTCAEMRDNEQSSEAKSAPEELVQQVIRPLITGLQLDYFSSIREHKRTSQSSKKNSGVNHKNWQVLSAGWREGLNVACENALGRYDATAYSTILRNARPQGINKNGPPEHKLYGFTYLRVSDELLKGQNYATFKTFVRRMHANLDYNPNVDSVAPMQRSKPEIPIEDILQAAEPKLEPFPFDKNTDLPV</sequence>
<organism evidence="5">
    <name type="scientific">Arundo donax</name>
    <name type="common">Giant reed</name>
    <name type="synonym">Donax arundinaceus</name>
    <dbReference type="NCBI Taxonomy" id="35708"/>
    <lineage>
        <taxon>Eukaryota</taxon>
        <taxon>Viridiplantae</taxon>
        <taxon>Streptophyta</taxon>
        <taxon>Embryophyta</taxon>
        <taxon>Tracheophyta</taxon>
        <taxon>Spermatophyta</taxon>
        <taxon>Magnoliopsida</taxon>
        <taxon>Liliopsida</taxon>
        <taxon>Poales</taxon>
        <taxon>Poaceae</taxon>
        <taxon>PACMAD clade</taxon>
        <taxon>Arundinoideae</taxon>
        <taxon>Arundineae</taxon>
        <taxon>Arundo</taxon>
    </lineage>
</organism>
<reference evidence="5" key="2">
    <citation type="journal article" date="2015" name="Data Brief">
        <title>Shoot transcriptome of the giant reed, Arundo donax.</title>
        <authorList>
            <person name="Barrero R.A."/>
            <person name="Guerrero F.D."/>
            <person name="Moolhuijzen P."/>
            <person name="Goolsby J.A."/>
            <person name="Tidwell J."/>
            <person name="Bellgard S.E."/>
            <person name="Bellgard M.I."/>
        </authorList>
    </citation>
    <scope>NUCLEOTIDE SEQUENCE</scope>
    <source>
        <tissue evidence="5">Shoot tissue taken approximately 20 cm above the soil surface</tissue>
    </source>
</reference>
<comment type="catalytic activity">
    <reaction evidence="4">
        <text>Hydrolysis of (1-&gt;4)-alpha-D-glucosidic linkages in polysaccharides so as to remove successive maltose units from the non-reducing ends of the chains.</text>
        <dbReference type="EC" id="3.2.1.2"/>
    </reaction>
</comment>